<dbReference type="InterPro" id="IPR036526">
    <property type="entry name" value="C-N_Hydrolase_sf"/>
</dbReference>
<dbReference type="PANTHER" id="PTHR28047">
    <property type="entry name" value="PROTEIN DCG1"/>
    <property type="match status" value="1"/>
</dbReference>
<dbReference type="Gene3D" id="3.60.110.10">
    <property type="entry name" value="Carbon-nitrogen hydrolase"/>
    <property type="match status" value="1"/>
</dbReference>
<dbReference type="SUPFAM" id="SSF53681">
    <property type="entry name" value="Aspartate/glutamate racemase"/>
    <property type="match status" value="1"/>
</dbReference>
<gene>
    <name evidence="3" type="ORF">NA57DRAFT_77661</name>
</gene>
<dbReference type="PROSITE" id="PS50263">
    <property type="entry name" value="CN_HYDROLASE"/>
    <property type="match status" value="1"/>
</dbReference>
<accession>A0A9P4M934</accession>
<keyword evidence="4" id="KW-1185">Reference proteome</keyword>
<dbReference type="Pfam" id="PF00795">
    <property type="entry name" value="CN_hydrolase"/>
    <property type="match status" value="1"/>
</dbReference>
<dbReference type="InterPro" id="IPR015942">
    <property type="entry name" value="Asp/Glu/hydantoin_racemase"/>
</dbReference>
<keyword evidence="3" id="KW-0378">Hydrolase</keyword>
<dbReference type="InterPro" id="IPR053714">
    <property type="entry name" value="Iso_Racemase_Enz_sf"/>
</dbReference>
<evidence type="ECO:0000256" key="1">
    <source>
        <dbReference type="ARBA" id="ARBA00038414"/>
    </source>
</evidence>
<dbReference type="PANTHER" id="PTHR28047:SF6">
    <property type="entry name" value="CN HYDROLASE DOMAIN-CONTAINING PROTEIN"/>
    <property type="match status" value="1"/>
</dbReference>
<comment type="caution">
    <text evidence="3">The sequence shown here is derived from an EMBL/GenBank/DDBJ whole genome shotgun (WGS) entry which is preliminary data.</text>
</comment>
<dbReference type="GO" id="GO:0016787">
    <property type="term" value="F:hydrolase activity"/>
    <property type="evidence" value="ECO:0007669"/>
    <property type="project" value="UniProtKB-KW"/>
</dbReference>
<dbReference type="SUPFAM" id="SSF56317">
    <property type="entry name" value="Carbon-nitrogen hydrolase"/>
    <property type="match status" value="1"/>
</dbReference>
<dbReference type="Gene3D" id="3.40.50.12500">
    <property type="match status" value="1"/>
</dbReference>
<protein>
    <submittedName>
        <fullName evidence="3">Carbon-nitrogen hydrolase</fullName>
    </submittedName>
</protein>
<evidence type="ECO:0000259" key="2">
    <source>
        <dbReference type="PROSITE" id="PS50263"/>
    </source>
</evidence>
<dbReference type="Proteomes" id="UP000799772">
    <property type="component" value="Unassembled WGS sequence"/>
</dbReference>
<evidence type="ECO:0000313" key="4">
    <source>
        <dbReference type="Proteomes" id="UP000799772"/>
    </source>
</evidence>
<name>A0A9P4M934_9PEZI</name>
<dbReference type="InterPro" id="IPR052186">
    <property type="entry name" value="Hydantoin_racemase-like"/>
</dbReference>
<dbReference type="InterPro" id="IPR003010">
    <property type="entry name" value="C-N_Hydrolase"/>
</dbReference>
<proteinExistence type="inferred from homology"/>
<feature type="domain" description="CN hydrolase" evidence="2">
    <location>
        <begin position="5"/>
        <end position="298"/>
    </location>
</feature>
<dbReference type="EMBL" id="ML978128">
    <property type="protein sequence ID" value="KAF2097404.1"/>
    <property type="molecule type" value="Genomic_DNA"/>
</dbReference>
<dbReference type="Pfam" id="PF01177">
    <property type="entry name" value="Asp_Glu_race"/>
    <property type="match status" value="1"/>
</dbReference>
<dbReference type="AlphaFoldDB" id="A0A9P4M934"/>
<sequence>MTRILKLAACQVGAVNSNDPRPKTLNRLIKLLEDAAAQGADVACFPEVTFTTFFPRFLIPEAELEKWFEDGDVTTNPDTKPIFDKARELGVDICVGYAEAVNGTKVLAKDGGDCFNTCIYYHAKTGAVLSKYRKVHLPGDYEPFPDPDAINQLEKRYFKPGNLGFEAFRVPDFEGQPIFGMMICNDRRWAEAWRVLGLQGVEVVLCGFNTTGWAPDMWGSPKDQAPKEAEEMAVFQHKLSMQGHSYTNSCFSVSAARCGYDDGKFLMIANSCITNPQGQIIAETKTMGDEVVVAECDLDLCKPGKERTFDFKRHRRLEHYGRITSQVGVIEPPMLETTSTNGVNGHATNGHATNGAATNGTAPKKSFRILLCNPNATKFMTDKCVEMVEPTLPPDVEVVGFTCPYPGPTAIEGKFDDVMSSAAAARAIIPIAHEYDAFLVACYSDHTLTKMLREELSQPVVGIMEASLYAARTLGGRFGIIATSNRAKYTLEDSVKAYGLDSFCAGVRSCKLGVLELESRSEKEVMGIMCGVAEQLVADGADTLTLGCAGMTKLKQAVEDTVGEDVVVIDGVLAGVHHLSGLLRLGARTAKAGMYTSSAATRKARRQGYI</sequence>
<reference evidence="3" key="1">
    <citation type="journal article" date="2020" name="Stud. Mycol.">
        <title>101 Dothideomycetes genomes: a test case for predicting lifestyles and emergence of pathogens.</title>
        <authorList>
            <person name="Haridas S."/>
            <person name="Albert R."/>
            <person name="Binder M."/>
            <person name="Bloem J."/>
            <person name="Labutti K."/>
            <person name="Salamov A."/>
            <person name="Andreopoulos B."/>
            <person name="Baker S."/>
            <person name="Barry K."/>
            <person name="Bills G."/>
            <person name="Bluhm B."/>
            <person name="Cannon C."/>
            <person name="Castanera R."/>
            <person name="Culley D."/>
            <person name="Daum C."/>
            <person name="Ezra D."/>
            <person name="Gonzalez J."/>
            <person name="Henrissat B."/>
            <person name="Kuo A."/>
            <person name="Liang C."/>
            <person name="Lipzen A."/>
            <person name="Lutzoni F."/>
            <person name="Magnuson J."/>
            <person name="Mondo S."/>
            <person name="Nolan M."/>
            <person name="Ohm R."/>
            <person name="Pangilinan J."/>
            <person name="Park H.-J."/>
            <person name="Ramirez L."/>
            <person name="Alfaro M."/>
            <person name="Sun H."/>
            <person name="Tritt A."/>
            <person name="Yoshinaga Y."/>
            <person name="Zwiers L.-H."/>
            <person name="Turgeon B."/>
            <person name="Goodwin S."/>
            <person name="Spatafora J."/>
            <person name="Crous P."/>
            <person name="Grigoriev I."/>
        </authorList>
    </citation>
    <scope>NUCLEOTIDE SEQUENCE</scope>
    <source>
        <strain evidence="3">CBS 133067</strain>
    </source>
</reference>
<dbReference type="GO" id="GO:0047661">
    <property type="term" value="F:amino-acid racemase activity"/>
    <property type="evidence" value="ECO:0007669"/>
    <property type="project" value="InterPro"/>
</dbReference>
<organism evidence="3 4">
    <name type="scientific">Rhizodiscina lignyota</name>
    <dbReference type="NCBI Taxonomy" id="1504668"/>
    <lineage>
        <taxon>Eukaryota</taxon>
        <taxon>Fungi</taxon>
        <taxon>Dikarya</taxon>
        <taxon>Ascomycota</taxon>
        <taxon>Pezizomycotina</taxon>
        <taxon>Dothideomycetes</taxon>
        <taxon>Pleosporomycetidae</taxon>
        <taxon>Aulographales</taxon>
        <taxon>Rhizodiscinaceae</taxon>
        <taxon>Rhizodiscina</taxon>
    </lineage>
</organism>
<dbReference type="OrthoDB" id="412018at2759"/>
<evidence type="ECO:0000313" key="3">
    <source>
        <dbReference type="EMBL" id="KAF2097404.1"/>
    </source>
</evidence>
<dbReference type="InterPro" id="IPR001920">
    <property type="entry name" value="Asp/Glu_race"/>
</dbReference>
<comment type="similarity">
    <text evidence="1">Belongs to the HyuE racemase family.</text>
</comment>